<evidence type="ECO:0000256" key="2">
    <source>
        <dbReference type="SAM" id="SignalP"/>
    </source>
</evidence>
<feature type="chain" id="PRO_5045110266" evidence="2">
    <location>
        <begin position="24"/>
        <end position="245"/>
    </location>
</feature>
<feature type="signal peptide" evidence="2">
    <location>
        <begin position="1"/>
        <end position="23"/>
    </location>
</feature>
<evidence type="ECO:0000313" key="5">
    <source>
        <dbReference type="Proteomes" id="UP000831607"/>
    </source>
</evidence>
<gene>
    <name evidence="4" type="ORF">DHf2319_04085</name>
</gene>
<keyword evidence="2" id="KW-0732">Signal</keyword>
<dbReference type="InterPro" id="IPR016187">
    <property type="entry name" value="CTDL_fold"/>
</dbReference>
<dbReference type="Gene3D" id="3.90.1580.10">
    <property type="entry name" value="paralog of FGE (formylglycine-generating enzyme)"/>
    <property type="match status" value="1"/>
</dbReference>
<sequence length="245" mass="27250">MKQVQFLASLPVKLALSVMTVSAAMPAAAQSERLPIGQPVAFWIDSTEVTVGDFARFAQQNNLQTAAERDGGGYEYRFGWQQREGWNFRSPYGKPAKDQEPAVHVSWFEADQYCKSNGGRLPTRDQWAQAAYQETRANPPEPFVTAKSYEFPTGESSKNANTVGDGDGWSEHAPVASFPPGVNGLYDMGANVWEWLADARGDDRLTAGGSWWYGPSKMTERAMQYKPGNFYAVYVGFRCVYDRAN</sequence>
<dbReference type="Proteomes" id="UP000831607">
    <property type="component" value="Chromosome"/>
</dbReference>
<organism evidence="4 5">
    <name type="scientific">Orrella daihaiensis</name>
    <dbReference type="NCBI Taxonomy" id="2782176"/>
    <lineage>
        <taxon>Bacteria</taxon>
        <taxon>Pseudomonadati</taxon>
        <taxon>Pseudomonadota</taxon>
        <taxon>Betaproteobacteria</taxon>
        <taxon>Burkholderiales</taxon>
        <taxon>Alcaligenaceae</taxon>
        <taxon>Orrella</taxon>
    </lineage>
</organism>
<keyword evidence="5" id="KW-1185">Reference proteome</keyword>
<evidence type="ECO:0000313" key="4">
    <source>
        <dbReference type="EMBL" id="UOD51091.1"/>
    </source>
</evidence>
<dbReference type="EMBL" id="CP063982">
    <property type="protein sequence ID" value="UOD51091.1"/>
    <property type="molecule type" value="Genomic_DNA"/>
</dbReference>
<protein>
    <submittedName>
        <fullName evidence="4">Formylglycine-generating enzyme family protein</fullName>
    </submittedName>
</protein>
<accession>A0ABY4ALA9</accession>
<dbReference type="SUPFAM" id="SSF56436">
    <property type="entry name" value="C-type lectin-like"/>
    <property type="match status" value="1"/>
</dbReference>
<dbReference type="InterPro" id="IPR042095">
    <property type="entry name" value="SUMF_sf"/>
</dbReference>
<proteinExistence type="predicted"/>
<dbReference type="PANTHER" id="PTHR23150:SF19">
    <property type="entry name" value="FORMYLGLYCINE-GENERATING ENZYME"/>
    <property type="match status" value="1"/>
</dbReference>
<dbReference type="InterPro" id="IPR051043">
    <property type="entry name" value="Sulfatase_Mod_Factor_Kinase"/>
</dbReference>
<dbReference type="PANTHER" id="PTHR23150">
    <property type="entry name" value="SULFATASE MODIFYING FACTOR 1, 2"/>
    <property type="match status" value="1"/>
</dbReference>
<feature type="domain" description="Sulfatase-modifying factor enzyme-like" evidence="3">
    <location>
        <begin position="41"/>
        <end position="240"/>
    </location>
</feature>
<reference evidence="4 5" key="1">
    <citation type="submission" date="2020-11" db="EMBL/GenBank/DDBJ databases">
        <title>Algicoccus daihaiensis sp.nov., isolated from Daihai Lake in Inner Mongolia.</title>
        <authorList>
            <person name="Kai J."/>
        </authorList>
    </citation>
    <scope>NUCLEOTIDE SEQUENCE [LARGE SCALE GENOMIC DNA]</scope>
    <source>
        <strain evidence="5">f23</strain>
    </source>
</reference>
<name>A0ABY4ALA9_9BURK</name>
<evidence type="ECO:0000259" key="3">
    <source>
        <dbReference type="Pfam" id="PF03781"/>
    </source>
</evidence>
<evidence type="ECO:0000256" key="1">
    <source>
        <dbReference type="SAM" id="MobiDB-lite"/>
    </source>
</evidence>
<dbReference type="RefSeq" id="WP_243479538.1">
    <property type="nucleotide sequence ID" value="NZ_CP063982.1"/>
</dbReference>
<dbReference type="Pfam" id="PF03781">
    <property type="entry name" value="FGE-sulfatase"/>
    <property type="match status" value="1"/>
</dbReference>
<feature type="region of interest" description="Disordered" evidence="1">
    <location>
        <begin position="151"/>
        <end position="174"/>
    </location>
</feature>
<dbReference type="InterPro" id="IPR005532">
    <property type="entry name" value="SUMF_dom"/>
</dbReference>